<feature type="region of interest" description="Disordered" evidence="1">
    <location>
        <begin position="42"/>
        <end position="90"/>
    </location>
</feature>
<evidence type="ECO:0000256" key="1">
    <source>
        <dbReference type="SAM" id="MobiDB-lite"/>
    </source>
</evidence>
<dbReference type="EMBL" id="MTKT01005880">
    <property type="protein sequence ID" value="OWM63918.1"/>
    <property type="molecule type" value="Genomic_DNA"/>
</dbReference>
<feature type="compositionally biased region" description="Polar residues" evidence="1">
    <location>
        <begin position="42"/>
        <end position="88"/>
    </location>
</feature>
<dbReference type="Proteomes" id="UP000197138">
    <property type="component" value="Unassembled WGS sequence"/>
</dbReference>
<reference evidence="3" key="1">
    <citation type="journal article" date="2017" name="Plant J.">
        <title>The pomegranate (Punica granatum L.) genome and the genomics of punicalagin biosynthesis.</title>
        <authorList>
            <person name="Qin G."/>
            <person name="Xu C."/>
            <person name="Ming R."/>
            <person name="Tang H."/>
            <person name="Guyot R."/>
            <person name="Kramer E.M."/>
            <person name="Hu Y."/>
            <person name="Yi X."/>
            <person name="Qi Y."/>
            <person name="Xu X."/>
            <person name="Gao Z."/>
            <person name="Pan H."/>
            <person name="Jian J."/>
            <person name="Tian Y."/>
            <person name="Yue Z."/>
            <person name="Xu Y."/>
        </authorList>
    </citation>
    <scope>NUCLEOTIDE SEQUENCE [LARGE SCALE GENOMIC DNA]</scope>
    <source>
        <strain evidence="3">cv. Dabenzi</strain>
    </source>
</reference>
<organism evidence="2 3">
    <name type="scientific">Punica granatum</name>
    <name type="common">Pomegranate</name>
    <dbReference type="NCBI Taxonomy" id="22663"/>
    <lineage>
        <taxon>Eukaryota</taxon>
        <taxon>Viridiplantae</taxon>
        <taxon>Streptophyta</taxon>
        <taxon>Embryophyta</taxon>
        <taxon>Tracheophyta</taxon>
        <taxon>Spermatophyta</taxon>
        <taxon>Magnoliopsida</taxon>
        <taxon>eudicotyledons</taxon>
        <taxon>Gunneridae</taxon>
        <taxon>Pentapetalae</taxon>
        <taxon>rosids</taxon>
        <taxon>malvids</taxon>
        <taxon>Myrtales</taxon>
        <taxon>Lythraceae</taxon>
        <taxon>Punica</taxon>
    </lineage>
</organism>
<evidence type="ECO:0000313" key="3">
    <source>
        <dbReference type="Proteomes" id="UP000197138"/>
    </source>
</evidence>
<proteinExistence type="predicted"/>
<evidence type="ECO:0000313" key="2">
    <source>
        <dbReference type="EMBL" id="OWM63918.1"/>
    </source>
</evidence>
<accession>A0A218VUM6</accession>
<name>A0A218VUM6_PUNGR</name>
<gene>
    <name evidence="2" type="ORF">CDL15_Pgr006180</name>
</gene>
<feature type="compositionally biased region" description="Polar residues" evidence="1">
    <location>
        <begin position="14"/>
        <end position="28"/>
    </location>
</feature>
<feature type="region of interest" description="Disordered" evidence="1">
    <location>
        <begin position="1"/>
        <end position="29"/>
    </location>
</feature>
<sequence>MNNRPIGERATAPSGATSNHLISKSPSGETGAFLASNLFSGETSCQQEQQTINPATGSAPNGSNTQPPQGQSIDEVTSLRQQRQSTADQHLWDSISPVHSVRTTVHMTNEELCSSLQYRLSTIIFASYWGILGENSDRTILAKDKLQFQWSHATDIYR</sequence>
<dbReference type="AlphaFoldDB" id="A0A218VUM6"/>
<comment type="caution">
    <text evidence="2">The sequence shown here is derived from an EMBL/GenBank/DDBJ whole genome shotgun (WGS) entry which is preliminary data.</text>
</comment>
<protein>
    <submittedName>
        <fullName evidence="2">Uncharacterized protein</fullName>
    </submittedName>
</protein>